<sequence>MSTQKTRPTENKPRRSSRRIQGLEPLIDTRFRRTVYLPTELKVAVLAQLDKRDLKTVRLVSKEWNALATTPLFDRVYISCQAKDMEVFRNITTHPDMSAGVRELVYDGSLFRKDIDFKNYCYKVYRQVRWIVPPWGPDTPFKSVDVQINKFVQDYREKKFSFSKLYKTHKMDTFLVEGYQKYRDHSAFEYHSIERGWLFDDLCTGLRSLKNLRSVVLGQKMWHYDLDQSKYFGTSDLNTLHGPSSGSPLCRSWNPFHLRPLGWKELPDVDGGHSHVCAHFHMLTRAISTTNRNITSLQVPMDHIGGGLSQQALMKSNLNDWEFWYFMTAYSGLSCLDIEITTNNSDQRDALTVLPELLAHTFGLRQLSLHLFKDVDQPLLPAGVSEYYRYDEIFPAIGIWPKLTELSISGLAIGGWDLMVLILGRARVRRLALFGIDLLDGAWEGVIEGMRRRQQLTELHMDGDFRHCGGAVFRPRSPEGKHTDFSCLIDIEAYVARGGRHPCLTQEGDPDTAIWWYFDLMPEKWLDDLKLMTRECDELSSSSVSSGGLRIPKAPAMISAAEGTATQATNDLEREERENVGFWSTDLLNTPDIEAIYQAARNKAKKIWQSIIRISDHIVNIQGLSTTTTATFLARHLPTNYQSYHSGDPEDVT</sequence>
<dbReference type="InterPro" id="IPR036047">
    <property type="entry name" value="F-box-like_dom_sf"/>
</dbReference>
<comment type="caution">
    <text evidence="2">The sequence shown here is derived from an EMBL/GenBank/DDBJ whole genome shotgun (WGS) entry which is preliminary data.</text>
</comment>
<gene>
    <name evidence="2" type="ORF">HO173_003721</name>
</gene>
<protein>
    <recommendedName>
        <fullName evidence="1">F-box domain-containing protein</fullName>
    </recommendedName>
</protein>
<evidence type="ECO:0000259" key="1">
    <source>
        <dbReference type="PROSITE" id="PS50181"/>
    </source>
</evidence>
<dbReference type="AlphaFoldDB" id="A0A8H6G099"/>
<dbReference type="SUPFAM" id="SSF52047">
    <property type="entry name" value="RNI-like"/>
    <property type="match status" value="1"/>
</dbReference>
<name>A0A8H6G099_9LECA</name>
<feature type="domain" description="F-box" evidence="1">
    <location>
        <begin position="31"/>
        <end position="80"/>
    </location>
</feature>
<evidence type="ECO:0000313" key="3">
    <source>
        <dbReference type="Proteomes" id="UP000578531"/>
    </source>
</evidence>
<dbReference type="SUPFAM" id="SSF81383">
    <property type="entry name" value="F-box domain"/>
    <property type="match status" value="1"/>
</dbReference>
<dbReference type="InterPro" id="IPR001810">
    <property type="entry name" value="F-box_dom"/>
</dbReference>
<dbReference type="Gene3D" id="1.20.1280.50">
    <property type="match status" value="1"/>
</dbReference>
<dbReference type="EMBL" id="JACCJC010000011">
    <property type="protein sequence ID" value="KAF6238087.1"/>
    <property type="molecule type" value="Genomic_DNA"/>
</dbReference>
<dbReference type="Proteomes" id="UP000578531">
    <property type="component" value="Unassembled WGS sequence"/>
</dbReference>
<dbReference type="OrthoDB" id="5422579at2759"/>
<keyword evidence="3" id="KW-1185">Reference proteome</keyword>
<dbReference type="GeneID" id="59285387"/>
<dbReference type="RefSeq" id="XP_037167401.1">
    <property type="nucleotide sequence ID" value="XM_037305646.1"/>
</dbReference>
<dbReference type="Pfam" id="PF12937">
    <property type="entry name" value="F-box-like"/>
    <property type="match status" value="1"/>
</dbReference>
<accession>A0A8H6G099</accession>
<evidence type="ECO:0000313" key="2">
    <source>
        <dbReference type="EMBL" id="KAF6238087.1"/>
    </source>
</evidence>
<proteinExistence type="predicted"/>
<reference evidence="2 3" key="1">
    <citation type="journal article" date="2020" name="Genomics">
        <title>Complete, high-quality genomes from long-read metagenomic sequencing of two wolf lichen thalli reveals enigmatic genome architecture.</title>
        <authorList>
            <person name="McKenzie S.K."/>
            <person name="Walston R.F."/>
            <person name="Allen J.L."/>
        </authorList>
    </citation>
    <scope>NUCLEOTIDE SEQUENCE [LARGE SCALE GENOMIC DNA]</scope>
    <source>
        <strain evidence="2">WasteWater2</strain>
    </source>
</reference>
<organism evidence="2 3">
    <name type="scientific">Letharia columbiana</name>
    <dbReference type="NCBI Taxonomy" id="112416"/>
    <lineage>
        <taxon>Eukaryota</taxon>
        <taxon>Fungi</taxon>
        <taxon>Dikarya</taxon>
        <taxon>Ascomycota</taxon>
        <taxon>Pezizomycotina</taxon>
        <taxon>Lecanoromycetes</taxon>
        <taxon>OSLEUM clade</taxon>
        <taxon>Lecanoromycetidae</taxon>
        <taxon>Lecanorales</taxon>
        <taxon>Lecanorineae</taxon>
        <taxon>Parmeliaceae</taxon>
        <taxon>Letharia</taxon>
    </lineage>
</organism>
<dbReference type="PROSITE" id="PS50181">
    <property type="entry name" value="FBOX"/>
    <property type="match status" value="1"/>
</dbReference>